<comment type="similarity">
    <text evidence="1">Belongs to the AATF family.</text>
</comment>
<dbReference type="PANTHER" id="PTHR15565:SF0">
    <property type="entry name" value="PROTEIN AATF"/>
    <property type="match status" value="1"/>
</dbReference>
<feature type="domain" description="AATF leucine zipper-containing" evidence="5">
    <location>
        <begin position="183"/>
        <end position="314"/>
    </location>
</feature>
<comment type="caution">
    <text evidence="6">The sequence shown here is derived from an EMBL/GenBank/DDBJ whole genome shotgun (WGS) entry which is preliminary data.</text>
</comment>
<feature type="region of interest" description="Disordered" evidence="3">
    <location>
        <begin position="479"/>
        <end position="514"/>
    </location>
</feature>
<feature type="compositionally biased region" description="Acidic residues" evidence="3">
    <location>
        <begin position="130"/>
        <end position="148"/>
    </location>
</feature>
<dbReference type="PANTHER" id="PTHR15565">
    <property type="entry name" value="AATF PROTEIN APOPTOSIS ANTAGONIZING TRANSCRIPTION FACTOR"/>
    <property type="match status" value="1"/>
</dbReference>
<proteinExistence type="inferred from homology"/>
<sequence>MARRLTLAEQLAQISEPAPADFDPEDAYATYNAEKSKDEQDLTAGRADYVQVGPSGLRKKGEAIVDAKYAGKKGSRKALYGDDEDDDEEDDSLGDEDEEMDDLMAQLEGEGDDSGSEEEQEEGAFASQDGDSDEEISEEEEEEEEEEAPAPAPKKKSSSGSSKAKEQNEKAMLSQLKQAASADVEKGRDVKKQLAFCDSLLESRIRIQKSTISTNTLPQPPLSQSLFSALPSELAETLAEVSELNEELFELRKEMLGSVEGVEVPRGFGGERKRKRGEGEEVEEYVKASIKDLGLLEAALTPFLRSTITKWSDKVLAASGLSIGSSKKFKAVNQNAMVQIDHALSSAERERLIKRTRVRRDGEGVVGKVEEVPLEGEKKKGDQEVFDDGDFYGQLLRDVVESRMLDLDDPTLAALRLASARGKKVKKVVDTRASKGRKIRYHVHEKVQNFMIPIDAGGWHEAQVDELFASLLGRTFPLSKEEKEQQEREREEEERRIGGNAGGEVEVGSLRIFG</sequence>
<dbReference type="STRING" id="106004.A0A1Y2ECA3"/>
<dbReference type="Pfam" id="PF13339">
    <property type="entry name" value="AATF-Che1"/>
    <property type="match status" value="1"/>
</dbReference>
<reference evidence="6 7" key="1">
    <citation type="submission" date="2016-07" db="EMBL/GenBank/DDBJ databases">
        <title>Pervasive Adenine N6-methylation of Active Genes in Fungi.</title>
        <authorList>
            <consortium name="DOE Joint Genome Institute"/>
            <person name="Mondo S.J."/>
            <person name="Dannebaum R.O."/>
            <person name="Kuo R.C."/>
            <person name="Labutti K."/>
            <person name="Haridas S."/>
            <person name="Kuo A."/>
            <person name="Salamov A."/>
            <person name="Ahrendt S.R."/>
            <person name="Lipzen A."/>
            <person name="Sullivan W."/>
            <person name="Andreopoulos W.B."/>
            <person name="Clum A."/>
            <person name="Lindquist E."/>
            <person name="Daum C."/>
            <person name="Ramamoorthy G.K."/>
            <person name="Gryganskyi A."/>
            <person name="Culley D."/>
            <person name="Magnuson J.K."/>
            <person name="James T.Y."/>
            <person name="O'Malley M.A."/>
            <person name="Stajich J.E."/>
            <person name="Spatafora J.W."/>
            <person name="Visel A."/>
            <person name="Grigoriev I.V."/>
        </authorList>
    </citation>
    <scope>NUCLEOTIDE SEQUENCE [LARGE SCALE GENOMIC DNA]</scope>
    <source>
        <strain evidence="6 7">62-1032</strain>
    </source>
</reference>
<evidence type="ECO:0000259" key="5">
    <source>
        <dbReference type="Pfam" id="PF13339"/>
    </source>
</evidence>
<evidence type="ECO:0000259" key="4">
    <source>
        <dbReference type="Pfam" id="PF08164"/>
    </source>
</evidence>
<dbReference type="FunCoup" id="A0A1Y2ECA3">
    <property type="interactions" value="490"/>
</dbReference>
<feature type="compositionally biased region" description="Basic and acidic residues" evidence="3">
    <location>
        <begin position="479"/>
        <end position="497"/>
    </location>
</feature>
<dbReference type="GO" id="GO:0000462">
    <property type="term" value="P:maturation of SSU-rRNA from tricistronic rRNA transcript (SSU-rRNA, 5.8S rRNA, LSU-rRNA)"/>
    <property type="evidence" value="ECO:0007669"/>
    <property type="project" value="TreeGrafter"/>
</dbReference>
<dbReference type="InterPro" id="IPR012617">
    <property type="entry name" value="AATF_C"/>
</dbReference>
<accession>A0A1Y2ECA3</accession>
<dbReference type="InterPro" id="IPR025160">
    <property type="entry name" value="AATF"/>
</dbReference>
<evidence type="ECO:0000313" key="7">
    <source>
        <dbReference type="Proteomes" id="UP000193467"/>
    </source>
</evidence>
<dbReference type="InParanoid" id="A0A1Y2ECA3"/>
<dbReference type="EMBL" id="MCGR01000058">
    <property type="protein sequence ID" value="ORY69172.1"/>
    <property type="molecule type" value="Genomic_DNA"/>
</dbReference>
<feature type="compositionally biased region" description="Acidic residues" evidence="3">
    <location>
        <begin position="109"/>
        <end position="122"/>
    </location>
</feature>
<keyword evidence="7" id="KW-1185">Reference proteome</keyword>
<dbReference type="AlphaFoldDB" id="A0A1Y2ECA3"/>
<evidence type="ECO:0000313" key="6">
    <source>
        <dbReference type="EMBL" id="ORY69172.1"/>
    </source>
</evidence>
<evidence type="ECO:0000256" key="3">
    <source>
        <dbReference type="SAM" id="MobiDB-lite"/>
    </source>
</evidence>
<dbReference type="InterPro" id="IPR039223">
    <property type="entry name" value="AATF/Bfr2"/>
</dbReference>
<feature type="compositionally biased region" description="Acidic residues" evidence="3">
    <location>
        <begin position="81"/>
        <end position="102"/>
    </location>
</feature>
<dbReference type="GO" id="GO:0005730">
    <property type="term" value="C:nucleolus"/>
    <property type="evidence" value="ECO:0007669"/>
    <property type="project" value="TreeGrafter"/>
</dbReference>
<evidence type="ECO:0000256" key="2">
    <source>
        <dbReference type="ARBA" id="ARBA00013850"/>
    </source>
</evidence>
<gene>
    <name evidence="6" type="ORF">BCR35DRAFT_308205</name>
</gene>
<organism evidence="6 7">
    <name type="scientific">Leucosporidium creatinivorum</name>
    <dbReference type="NCBI Taxonomy" id="106004"/>
    <lineage>
        <taxon>Eukaryota</taxon>
        <taxon>Fungi</taxon>
        <taxon>Dikarya</taxon>
        <taxon>Basidiomycota</taxon>
        <taxon>Pucciniomycotina</taxon>
        <taxon>Microbotryomycetes</taxon>
        <taxon>Leucosporidiales</taxon>
        <taxon>Leucosporidium</taxon>
    </lineage>
</organism>
<feature type="domain" description="Apoptosis-antagonizing transcription factor C-terminal" evidence="4">
    <location>
        <begin position="392"/>
        <end position="472"/>
    </location>
</feature>
<evidence type="ECO:0000256" key="1">
    <source>
        <dbReference type="ARBA" id="ARBA00008966"/>
    </source>
</evidence>
<dbReference type="Pfam" id="PF08164">
    <property type="entry name" value="TRAUB"/>
    <property type="match status" value="1"/>
</dbReference>
<name>A0A1Y2ECA3_9BASI</name>
<dbReference type="Proteomes" id="UP000193467">
    <property type="component" value="Unassembled WGS sequence"/>
</dbReference>
<feature type="region of interest" description="Disordered" evidence="3">
    <location>
        <begin position="71"/>
        <end position="188"/>
    </location>
</feature>
<protein>
    <recommendedName>
        <fullName evidence="2">Protein BFR2</fullName>
    </recommendedName>
</protein>
<dbReference type="OrthoDB" id="5783963at2759"/>